<dbReference type="RefSeq" id="WP_214418723.1">
    <property type="nucleotide sequence ID" value="NZ_CP075546.1"/>
</dbReference>
<name>A0A8E7AX61_9EURY</name>
<evidence type="ECO:0000256" key="4">
    <source>
        <dbReference type="ARBA" id="ARBA00022741"/>
    </source>
</evidence>
<dbReference type="GO" id="GO:0016787">
    <property type="term" value="F:hydrolase activity"/>
    <property type="evidence" value="ECO:0007669"/>
    <property type="project" value="UniProtKB-KW"/>
</dbReference>
<sequence length="114" mass="13232">MKESLPFLYHILDEIQYILDKTGSLTVDDIRLDPDLSRSIPRSLEIIGEAVKNLSPAFRDAHPDIPWNAIAGMRDKLIHGYFGIKWIVVWSVIKHDIPDLDIKIRKIIEKMRNE</sequence>
<keyword evidence="4" id="KW-0547">Nucleotide-binding</keyword>
<dbReference type="GO" id="GO:0110001">
    <property type="term" value="C:toxin-antitoxin complex"/>
    <property type="evidence" value="ECO:0007669"/>
    <property type="project" value="InterPro"/>
</dbReference>
<keyword evidence="7" id="KW-1185">Reference proteome</keyword>
<dbReference type="GO" id="GO:0004540">
    <property type="term" value="F:RNA nuclease activity"/>
    <property type="evidence" value="ECO:0007669"/>
    <property type="project" value="InterPro"/>
</dbReference>
<evidence type="ECO:0000256" key="1">
    <source>
        <dbReference type="ARBA" id="ARBA00022553"/>
    </source>
</evidence>
<protein>
    <submittedName>
        <fullName evidence="6">DUF86 domain-containing protein</fullName>
    </submittedName>
</protein>
<dbReference type="KEGG" id="mrtj:KHC33_11200"/>
<dbReference type="PANTHER" id="PTHR34139:SF1">
    <property type="entry name" value="RNASE MJ1380-RELATED"/>
    <property type="match status" value="1"/>
</dbReference>
<dbReference type="GO" id="GO:0000166">
    <property type="term" value="F:nucleotide binding"/>
    <property type="evidence" value="ECO:0007669"/>
    <property type="project" value="UniProtKB-KW"/>
</dbReference>
<dbReference type="InterPro" id="IPR008201">
    <property type="entry name" value="HepT-like"/>
</dbReference>
<dbReference type="InterPro" id="IPR051813">
    <property type="entry name" value="HepT_RNase_toxin"/>
</dbReference>
<evidence type="ECO:0000256" key="3">
    <source>
        <dbReference type="ARBA" id="ARBA00022722"/>
    </source>
</evidence>
<dbReference type="EMBL" id="CP075546">
    <property type="protein sequence ID" value="QVV87904.1"/>
    <property type="molecule type" value="Genomic_DNA"/>
</dbReference>
<evidence type="ECO:0000256" key="2">
    <source>
        <dbReference type="ARBA" id="ARBA00022649"/>
    </source>
</evidence>
<accession>A0A8E7AX61</accession>
<organism evidence="6 7">
    <name type="scientific">Methanospirillum purgamenti</name>
    <dbReference type="NCBI Taxonomy" id="2834276"/>
    <lineage>
        <taxon>Archaea</taxon>
        <taxon>Methanobacteriati</taxon>
        <taxon>Methanobacteriota</taxon>
        <taxon>Stenosarchaea group</taxon>
        <taxon>Methanomicrobia</taxon>
        <taxon>Methanomicrobiales</taxon>
        <taxon>Methanospirillaceae</taxon>
        <taxon>Methanospirillum</taxon>
    </lineage>
</organism>
<keyword evidence="3" id="KW-0540">Nuclease</keyword>
<keyword evidence="2" id="KW-1277">Toxin-antitoxin system</keyword>
<reference evidence="6 7" key="1">
    <citation type="submission" date="2021-05" db="EMBL/GenBank/DDBJ databases">
        <title>A novel Methanospirillum isolate from a pyrite-forming mixed culture.</title>
        <authorList>
            <person name="Bunk B."/>
            <person name="Sproer C."/>
            <person name="Spring S."/>
            <person name="Pester M."/>
        </authorList>
    </citation>
    <scope>NUCLEOTIDE SEQUENCE [LARGE SCALE GENOMIC DNA]</scope>
    <source>
        <strain evidence="6 7">J.3.6.1-F.2.7.3</strain>
    </source>
</reference>
<dbReference type="Proteomes" id="UP000680656">
    <property type="component" value="Chromosome"/>
</dbReference>
<keyword evidence="5" id="KW-0378">Hydrolase</keyword>
<evidence type="ECO:0000313" key="6">
    <source>
        <dbReference type="EMBL" id="QVV87904.1"/>
    </source>
</evidence>
<proteinExistence type="predicted"/>
<dbReference type="AlphaFoldDB" id="A0A8E7AX61"/>
<dbReference type="GeneID" id="65097758"/>
<gene>
    <name evidence="6" type="ORF">KHC33_11200</name>
</gene>
<keyword evidence="1" id="KW-0597">Phosphoprotein</keyword>
<evidence type="ECO:0000313" key="7">
    <source>
        <dbReference type="Proteomes" id="UP000680656"/>
    </source>
</evidence>
<dbReference type="Pfam" id="PF01934">
    <property type="entry name" value="HepT-like"/>
    <property type="match status" value="1"/>
</dbReference>
<evidence type="ECO:0000256" key="5">
    <source>
        <dbReference type="ARBA" id="ARBA00022801"/>
    </source>
</evidence>
<dbReference type="PANTHER" id="PTHR34139">
    <property type="entry name" value="UPF0331 PROTEIN MJ0127"/>
    <property type="match status" value="1"/>
</dbReference>